<evidence type="ECO:0000313" key="7">
    <source>
        <dbReference type="Proteomes" id="UP000715441"/>
    </source>
</evidence>
<name>A0ABX1JH99_9PSEU</name>
<proteinExistence type="predicted"/>
<evidence type="ECO:0000256" key="3">
    <source>
        <dbReference type="ARBA" id="ARBA00022801"/>
    </source>
</evidence>
<sequence>MTAVLDASAVLALIYREPGHEAVAEHLGNAVLSTVNYSEVLTKLIAFDHPMPRAAVDGLCDLGVDVHPFTADAAAVAAELWPATRPAGLSLGDRACLATAASIAEGFAVTADRPWSKVELDVRVQLIR</sequence>
<evidence type="ECO:0000256" key="4">
    <source>
        <dbReference type="ARBA" id="ARBA00022842"/>
    </source>
</evidence>
<dbReference type="RefSeq" id="WP_168523420.1">
    <property type="nucleotide sequence ID" value="NZ_JAAXLS010000075.1"/>
</dbReference>
<comment type="caution">
    <text evidence="6">The sequence shown here is derived from an EMBL/GenBank/DDBJ whole genome shotgun (WGS) entry which is preliminary data.</text>
</comment>
<evidence type="ECO:0000313" key="6">
    <source>
        <dbReference type="EMBL" id="NKQ59031.1"/>
    </source>
</evidence>
<evidence type="ECO:0000259" key="5">
    <source>
        <dbReference type="Pfam" id="PF01850"/>
    </source>
</evidence>
<dbReference type="InterPro" id="IPR029060">
    <property type="entry name" value="PIN-like_dom_sf"/>
</dbReference>
<gene>
    <name evidence="6" type="ORF">HFP15_39935</name>
</gene>
<evidence type="ECO:0000256" key="1">
    <source>
        <dbReference type="ARBA" id="ARBA00022722"/>
    </source>
</evidence>
<dbReference type="EMBL" id="JAAXLS010000075">
    <property type="protein sequence ID" value="NKQ59031.1"/>
    <property type="molecule type" value="Genomic_DNA"/>
</dbReference>
<dbReference type="CDD" id="cd18682">
    <property type="entry name" value="PIN_VapC-like"/>
    <property type="match status" value="1"/>
</dbReference>
<dbReference type="SUPFAM" id="SSF88723">
    <property type="entry name" value="PIN domain-like"/>
    <property type="match status" value="1"/>
</dbReference>
<keyword evidence="4" id="KW-0460">Magnesium</keyword>
<keyword evidence="7" id="KW-1185">Reference proteome</keyword>
<dbReference type="Proteomes" id="UP000715441">
    <property type="component" value="Unassembled WGS sequence"/>
</dbReference>
<dbReference type="Pfam" id="PF01850">
    <property type="entry name" value="PIN"/>
    <property type="match status" value="1"/>
</dbReference>
<dbReference type="InterPro" id="IPR002716">
    <property type="entry name" value="PIN_dom"/>
</dbReference>
<accession>A0ABX1JH99</accession>
<dbReference type="Gene3D" id="3.40.50.1010">
    <property type="entry name" value="5'-nuclease"/>
    <property type="match status" value="1"/>
</dbReference>
<reference evidence="6 7" key="1">
    <citation type="submission" date="2020-04" db="EMBL/GenBank/DDBJ databases">
        <title>Novel species.</title>
        <authorList>
            <person name="Teo W.F.A."/>
            <person name="Lipun K."/>
            <person name="Srisuk N."/>
            <person name="Duangmal K."/>
        </authorList>
    </citation>
    <scope>NUCLEOTIDE SEQUENCE [LARGE SCALE GENOMIC DNA]</scope>
    <source>
        <strain evidence="6 7">K13G38</strain>
    </source>
</reference>
<feature type="domain" description="PIN" evidence="5">
    <location>
        <begin position="4"/>
        <end position="118"/>
    </location>
</feature>
<organism evidence="6 7">
    <name type="scientific">Amycolatopsis acididurans</name>
    <dbReference type="NCBI Taxonomy" id="2724524"/>
    <lineage>
        <taxon>Bacteria</taxon>
        <taxon>Bacillati</taxon>
        <taxon>Actinomycetota</taxon>
        <taxon>Actinomycetes</taxon>
        <taxon>Pseudonocardiales</taxon>
        <taxon>Pseudonocardiaceae</taxon>
        <taxon>Amycolatopsis</taxon>
    </lineage>
</organism>
<evidence type="ECO:0000256" key="2">
    <source>
        <dbReference type="ARBA" id="ARBA00022723"/>
    </source>
</evidence>
<keyword evidence="1" id="KW-0540">Nuclease</keyword>
<keyword evidence="2" id="KW-0479">Metal-binding</keyword>
<protein>
    <submittedName>
        <fullName evidence="6">Type II toxin-antitoxin system VapC family toxin</fullName>
    </submittedName>
</protein>
<keyword evidence="3" id="KW-0378">Hydrolase</keyword>